<dbReference type="STRING" id="269797.Mbar_A2613"/>
<dbReference type="PaxDb" id="269797-Mbar_A2613"/>
<dbReference type="HOGENOM" id="CLU_2447656_0_0_2"/>
<dbReference type="AlphaFoldDB" id="Q469C0"/>
<accession>Q469C0</accession>
<dbReference type="EMBL" id="CP000099">
    <property type="protein sequence ID" value="AAZ71522.1"/>
    <property type="molecule type" value="Genomic_DNA"/>
</dbReference>
<protein>
    <submittedName>
        <fullName evidence="1">Uncharacterized protein</fullName>
    </submittedName>
</protein>
<evidence type="ECO:0000313" key="1">
    <source>
        <dbReference type="EMBL" id="AAZ71522.1"/>
    </source>
</evidence>
<gene>
    <name evidence="1" type="ordered locus">Mbar_A2613</name>
</gene>
<name>Q469C0_METBF</name>
<proteinExistence type="predicted"/>
<reference evidence="1" key="1">
    <citation type="submission" date="2006-06" db="EMBL/GenBank/DDBJ databases">
        <title>Complete sequence of chromosome 1 of Methanosarcina barkeri str. fusaro.</title>
        <authorList>
            <person name="Copeland A."/>
            <person name="Lucas S."/>
            <person name="Lapidus A."/>
            <person name="Barry K."/>
            <person name="Detter J.C."/>
            <person name="Glavina T."/>
            <person name="Hammon N."/>
            <person name="Israni S."/>
            <person name="Pitluck S."/>
            <person name="Goodwin L.A."/>
            <person name="Saunders E.H."/>
            <person name="Schmutz J."/>
            <person name="Larimer F."/>
            <person name="Land M."/>
            <person name="Anderson I."/>
            <person name="Richardson P."/>
        </authorList>
    </citation>
    <scope>NUCLEOTIDE SEQUENCE</scope>
    <source>
        <strain evidence="1">Fusaro</strain>
    </source>
</reference>
<sequence>MTWSLSKKPVMYVEKLTLVEKLNLAGERDVSPIFRKRRKSLHGLETWQRGKDPPGCRKKRNPFPREKLVRDCVGIENVNYEITHSRESN</sequence>
<dbReference type="KEGG" id="mba:Mbar_A2613"/>
<organism evidence="1">
    <name type="scientific">Methanosarcina barkeri (strain Fusaro / DSM 804)</name>
    <dbReference type="NCBI Taxonomy" id="269797"/>
    <lineage>
        <taxon>Archaea</taxon>
        <taxon>Methanobacteriati</taxon>
        <taxon>Methanobacteriota</taxon>
        <taxon>Stenosarchaea group</taxon>
        <taxon>Methanomicrobia</taxon>
        <taxon>Methanosarcinales</taxon>
        <taxon>Methanosarcinaceae</taxon>
        <taxon>Methanosarcina</taxon>
    </lineage>
</organism>